<accession>A0ACA9MXD7</accession>
<reference evidence="1" key="1">
    <citation type="submission" date="2021-06" db="EMBL/GenBank/DDBJ databases">
        <authorList>
            <person name="Kallberg Y."/>
            <person name="Tangrot J."/>
            <person name="Rosling A."/>
        </authorList>
    </citation>
    <scope>NUCLEOTIDE SEQUENCE</scope>
    <source>
        <strain evidence="1">MA461A</strain>
    </source>
</reference>
<protein>
    <submittedName>
        <fullName evidence="1">6673_t:CDS:1</fullName>
    </submittedName>
</protein>
<organism evidence="1 2">
    <name type="scientific">Racocetra persica</name>
    <dbReference type="NCBI Taxonomy" id="160502"/>
    <lineage>
        <taxon>Eukaryota</taxon>
        <taxon>Fungi</taxon>
        <taxon>Fungi incertae sedis</taxon>
        <taxon>Mucoromycota</taxon>
        <taxon>Glomeromycotina</taxon>
        <taxon>Glomeromycetes</taxon>
        <taxon>Diversisporales</taxon>
        <taxon>Gigasporaceae</taxon>
        <taxon>Racocetra</taxon>
    </lineage>
</organism>
<comment type="caution">
    <text evidence="1">The sequence shown here is derived from an EMBL/GenBank/DDBJ whole genome shotgun (WGS) entry which is preliminary data.</text>
</comment>
<evidence type="ECO:0000313" key="1">
    <source>
        <dbReference type="EMBL" id="CAG8620091.1"/>
    </source>
</evidence>
<dbReference type="Proteomes" id="UP000789920">
    <property type="component" value="Unassembled WGS sequence"/>
</dbReference>
<name>A0ACA9MXD7_9GLOM</name>
<dbReference type="EMBL" id="CAJVQC010010735">
    <property type="protein sequence ID" value="CAG8620091.1"/>
    <property type="molecule type" value="Genomic_DNA"/>
</dbReference>
<evidence type="ECO:0000313" key="2">
    <source>
        <dbReference type="Proteomes" id="UP000789920"/>
    </source>
</evidence>
<keyword evidence="2" id="KW-1185">Reference proteome</keyword>
<sequence>MSSSTEVFAPLCNFLKTASLDKITISRIFTQQWKLFKIQSKKEDCECLMNILKSVESNIKNKERRQHIIALQDINRINYTRDELISLIDAGELKGDFKEYKDWKNDASNNIAILKSAFENGGTRSHDHIYAKLCGVKVNDLLQNDPLCVGVIDFSSDRYQLPENNYKDLVGEKGDIRDLTKSAGIKKLCTDFVVRRNELSRFRKLVLSQSEIITHNQWIEEEYGKERAVRDIIDVLLQEIKLNALRKVSHGSENSFVEIIARLIDTAMCRLPISYEIEVTRAECQSIASKNRKVQQQKGSRGNKPDLMI</sequence>
<feature type="non-terminal residue" evidence="1">
    <location>
        <position position="309"/>
    </location>
</feature>
<proteinExistence type="predicted"/>
<gene>
    <name evidence="1" type="ORF">RPERSI_LOCUS6681</name>
</gene>